<name>A0ABQ2KXT1_9NOCA</name>
<accession>A0ABQ2KXT1</accession>
<protein>
    <submittedName>
        <fullName evidence="1">Uncharacterized protein</fullName>
    </submittedName>
</protein>
<organism evidence="1 2">
    <name type="scientific">Nocardia rhizosphaerihabitans</name>
    <dbReference type="NCBI Taxonomy" id="1691570"/>
    <lineage>
        <taxon>Bacteria</taxon>
        <taxon>Bacillati</taxon>
        <taxon>Actinomycetota</taxon>
        <taxon>Actinomycetes</taxon>
        <taxon>Mycobacteriales</taxon>
        <taxon>Nocardiaceae</taxon>
        <taxon>Nocardia</taxon>
    </lineage>
</organism>
<reference evidence="2" key="1">
    <citation type="journal article" date="2019" name="Int. J. Syst. Evol. Microbiol.">
        <title>The Global Catalogue of Microorganisms (GCM) 10K type strain sequencing project: providing services to taxonomists for standard genome sequencing and annotation.</title>
        <authorList>
            <consortium name="The Broad Institute Genomics Platform"/>
            <consortium name="The Broad Institute Genome Sequencing Center for Infectious Disease"/>
            <person name="Wu L."/>
            <person name="Ma J."/>
        </authorList>
    </citation>
    <scope>NUCLEOTIDE SEQUENCE [LARGE SCALE GENOMIC DNA]</scope>
    <source>
        <strain evidence="2">CGMCC 4.7329</strain>
    </source>
</reference>
<sequence>MRRSSASAAPTAKRVTNGVVLTIENLHVAGSNRGVRELVGNQCPARADSLSRVVDYSPIAYVRTRVMFRITISATTTAARLSAIE</sequence>
<keyword evidence="2" id="KW-1185">Reference proteome</keyword>
<gene>
    <name evidence="1" type="ORF">GCM10011610_59820</name>
</gene>
<comment type="caution">
    <text evidence="1">The sequence shown here is derived from an EMBL/GenBank/DDBJ whole genome shotgun (WGS) entry which is preliminary data.</text>
</comment>
<evidence type="ECO:0000313" key="1">
    <source>
        <dbReference type="EMBL" id="GGN95626.1"/>
    </source>
</evidence>
<dbReference type="Proteomes" id="UP000658127">
    <property type="component" value="Unassembled WGS sequence"/>
</dbReference>
<dbReference type="EMBL" id="BMNE01000009">
    <property type="protein sequence ID" value="GGN95626.1"/>
    <property type="molecule type" value="Genomic_DNA"/>
</dbReference>
<proteinExistence type="predicted"/>
<evidence type="ECO:0000313" key="2">
    <source>
        <dbReference type="Proteomes" id="UP000658127"/>
    </source>
</evidence>